<dbReference type="Gene3D" id="3.40.630.30">
    <property type="match status" value="1"/>
</dbReference>
<evidence type="ECO:0000259" key="3">
    <source>
        <dbReference type="PROSITE" id="PS51186"/>
    </source>
</evidence>
<dbReference type="CDD" id="cd04301">
    <property type="entry name" value="NAT_SF"/>
    <property type="match status" value="1"/>
</dbReference>
<dbReference type="NCBIfam" id="NF007807">
    <property type="entry name" value="PRK10514.1"/>
    <property type="match status" value="1"/>
</dbReference>
<dbReference type="Proteomes" id="UP000291600">
    <property type="component" value="Unassembled WGS sequence"/>
</dbReference>
<protein>
    <submittedName>
        <fullName evidence="4">Acetyltransferase</fullName>
    </submittedName>
</protein>
<keyword evidence="2" id="KW-0012">Acyltransferase</keyword>
<dbReference type="Pfam" id="PF13673">
    <property type="entry name" value="Acetyltransf_10"/>
    <property type="match status" value="1"/>
</dbReference>
<accession>A0ABD7Q5T0</accession>
<reference evidence="4 5" key="1">
    <citation type="submission" date="2019-02" db="EMBL/GenBank/DDBJ databases">
        <title>Comparative genomic analysis of the Hafnia genus genomes.</title>
        <authorList>
            <person name="Zhiqiu Y."/>
            <person name="Chao Y."/>
            <person name="Yuhui D."/>
            <person name="Di H."/>
            <person name="Bin L."/>
        </authorList>
    </citation>
    <scope>NUCLEOTIDE SEQUENCE [LARGE SCALE GENOMIC DNA]</scope>
    <source>
        <strain evidence="4 5">PCM_1210</strain>
    </source>
</reference>
<evidence type="ECO:0000256" key="1">
    <source>
        <dbReference type="ARBA" id="ARBA00022679"/>
    </source>
</evidence>
<dbReference type="RefSeq" id="WP_040046594.1">
    <property type="nucleotide sequence ID" value="NZ_CP015379.1"/>
</dbReference>
<dbReference type="PROSITE" id="PS51186">
    <property type="entry name" value="GNAT"/>
    <property type="match status" value="1"/>
</dbReference>
<dbReference type="PANTHER" id="PTHR43800">
    <property type="entry name" value="PEPTIDYL-LYSINE N-ACETYLTRANSFERASE YJAB"/>
    <property type="match status" value="1"/>
</dbReference>
<comment type="caution">
    <text evidence="4">The sequence shown here is derived from an EMBL/GenBank/DDBJ whole genome shotgun (WGS) entry which is preliminary data.</text>
</comment>
<dbReference type="InterPro" id="IPR000182">
    <property type="entry name" value="GNAT_dom"/>
</dbReference>
<dbReference type="AlphaFoldDB" id="A0ABD7Q5T0"/>
<dbReference type="GO" id="GO:0016746">
    <property type="term" value="F:acyltransferase activity"/>
    <property type="evidence" value="ECO:0007669"/>
    <property type="project" value="UniProtKB-KW"/>
</dbReference>
<proteinExistence type="predicted"/>
<dbReference type="InterPro" id="IPR016181">
    <property type="entry name" value="Acyl_CoA_acyltransferase"/>
</dbReference>
<evidence type="ECO:0000256" key="2">
    <source>
        <dbReference type="ARBA" id="ARBA00023315"/>
    </source>
</evidence>
<dbReference type="EMBL" id="SITJ01000076">
    <property type="protein sequence ID" value="TBL66725.1"/>
    <property type="molecule type" value="Genomic_DNA"/>
</dbReference>
<gene>
    <name evidence="4" type="ORF">EYY96_17320</name>
</gene>
<dbReference type="PANTHER" id="PTHR43800:SF1">
    <property type="entry name" value="PEPTIDYL-LYSINE N-ACETYLTRANSFERASE YJAB"/>
    <property type="match status" value="1"/>
</dbReference>
<organism evidence="4 5">
    <name type="scientific">Hafnia alvei</name>
    <dbReference type="NCBI Taxonomy" id="569"/>
    <lineage>
        <taxon>Bacteria</taxon>
        <taxon>Pseudomonadati</taxon>
        <taxon>Pseudomonadota</taxon>
        <taxon>Gammaproteobacteria</taxon>
        <taxon>Enterobacterales</taxon>
        <taxon>Hafniaceae</taxon>
        <taxon>Hafnia</taxon>
    </lineage>
</organism>
<evidence type="ECO:0000313" key="5">
    <source>
        <dbReference type="Proteomes" id="UP000291600"/>
    </source>
</evidence>
<feature type="domain" description="N-acetyltransferase" evidence="3">
    <location>
        <begin position="2"/>
        <end position="146"/>
    </location>
</feature>
<name>A0ABD7Q5T0_HAFAL</name>
<evidence type="ECO:0000313" key="4">
    <source>
        <dbReference type="EMBL" id="TBL66725.1"/>
    </source>
</evidence>
<dbReference type="SUPFAM" id="SSF55729">
    <property type="entry name" value="Acyl-CoA N-acyltransferases (Nat)"/>
    <property type="match status" value="1"/>
</dbReference>
<sequence>MLTIEPADSSVFERLVNIWEASVRDTHFFLTESDITELRPLLLNSYLPNLPVFMARDETGAIHGFIGVDENRIEMLFIDAASRGKGVGKQLLAYAIEKLHANEVDVNEQNPQGVGFYKHMGFVQTGRSEVDGQGKPFPLLHMRYSC</sequence>
<keyword evidence="1" id="KW-0808">Transferase</keyword>